<keyword evidence="3" id="KW-0378">Hydrolase</keyword>
<dbReference type="Pfam" id="PF02517">
    <property type="entry name" value="Rce1-like"/>
    <property type="match status" value="1"/>
</dbReference>
<keyword evidence="1" id="KW-0812">Transmembrane</keyword>
<feature type="transmembrane region" description="Helical" evidence="1">
    <location>
        <begin position="12"/>
        <end position="41"/>
    </location>
</feature>
<feature type="transmembrane region" description="Helical" evidence="1">
    <location>
        <begin position="87"/>
        <end position="104"/>
    </location>
</feature>
<reference evidence="3" key="1">
    <citation type="submission" date="2020-09" db="EMBL/GenBank/DDBJ databases">
        <title>Draft Genome Sequence of Paenibacillus sp. WST5.</title>
        <authorList>
            <person name="Bao Z."/>
        </authorList>
    </citation>
    <scope>NUCLEOTIDE SEQUENCE</scope>
    <source>
        <strain evidence="3">WST5</strain>
    </source>
</reference>
<keyword evidence="3" id="KW-0645">Protease</keyword>
<feature type="transmembrane region" description="Helical" evidence="1">
    <location>
        <begin position="244"/>
        <end position="264"/>
    </location>
</feature>
<evidence type="ECO:0000313" key="4">
    <source>
        <dbReference type="Proteomes" id="UP000650466"/>
    </source>
</evidence>
<evidence type="ECO:0000313" key="3">
    <source>
        <dbReference type="EMBL" id="MBD0379918.1"/>
    </source>
</evidence>
<keyword evidence="1" id="KW-0472">Membrane</keyword>
<dbReference type="AlphaFoldDB" id="A0A926QIS4"/>
<dbReference type="EMBL" id="JACVVD010000002">
    <property type="protein sequence ID" value="MBD0379918.1"/>
    <property type="molecule type" value="Genomic_DNA"/>
</dbReference>
<name>A0A926QIS4_9BACL</name>
<dbReference type="GO" id="GO:0004175">
    <property type="term" value="F:endopeptidase activity"/>
    <property type="evidence" value="ECO:0007669"/>
    <property type="project" value="UniProtKB-ARBA"/>
</dbReference>
<keyword evidence="1" id="KW-1133">Transmembrane helix</keyword>
<feature type="domain" description="CAAX prenyl protease 2/Lysostaphin resistance protein A-like" evidence="2">
    <location>
        <begin position="166"/>
        <end position="256"/>
    </location>
</feature>
<feature type="transmembrane region" description="Helical" evidence="1">
    <location>
        <begin position="137"/>
        <end position="159"/>
    </location>
</feature>
<keyword evidence="3" id="KW-0482">Metalloprotease</keyword>
<dbReference type="GO" id="GO:0080120">
    <property type="term" value="P:CAAX-box protein maturation"/>
    <property type="evidence" value="ECO:0007669"/>
    <property type="project" value="UniProtKB-ARBA"/>
</dbReference>
<feature type="transmembrane region" description="Helical" evidence="1">
    <location>
        <begin position="208"/>
        <end position="232"/>
    </location>
</feature>
<dbReference type="Proteomes" id="UP000650466">
    <property type="component" value="Unassembled WGS sequence"/>
</dbReference>
<organism evidence="3 4">
    <name type="scientific">Paenibacillus sedimenti</name>
    <dbReference type="NCBI Taxonomy" id="2770274"/>
    <lineage>
        <taxon>Bacteria</taxon>
        <taxon>Bacillati</taxon>
        <taxon>Bacillota</taxon>
        <taxon>Bacilli</taxon>
        <taxon>Bacillales</taxon>
        <taxon>Paenibacillaceae</taxon>
        <taxon>Paenibacillus</taxon>
    </lineage>
</organism>
<comment type="caution">
    <text evidence="3">The sequence shown here is derived from an EMBL/GenBank/DDBJ whole genome shotgun (WGS) entry which is preliminary data.</text>
</comment>
<protein>
    <submittedName>
        <fullName evidence="3">CPBP family intramembrane metalloprotease</fullName>
    </submittedName>
</protein>
<evidence type="ECO:0000256" key="1">
    <source>
        <dbReference type="SAM" id="Phobius"/>
    </source>
</evidence>
<sequence length="265" mass="29511">MMNDSIKRHIYLAWPAVFIIAVIVIQLVPVAAGLMLAALILGCCILVQREQSYLLLTTGIYMLGFEAAEFAKAGILGYADQSRELEIVLSRFSLLGFVVPLWIYKRILAPKTDYFTIGSFTNTIQTPPVSWGIKDPIWRFLLIASAIICAGFSFVIDFGREDLGRLLLYGMCFALVNAVLEELLWRGLILPRMIDFCGERMGLVFSSVAFGCYHYSIGFPWTICALFSLCGMMMGNVAIRSKGLLPIILLHVLMNILFALAGIIF</sequence>
<dbReference type="GO" id="GO:0008237">
    <property type="term" value="F:metallopeptidase activity"/>
    <property type="evidence" value="ECO:0007669"/>
    <property type="project" value="UniProtKB-KW"/>
</dbReference>
<accession>A0A926QIS4</accession>
<proteinExistence type="predicted"/>
<dbReference type="InterPro" id="IPR003675">
    <property type="entry name" value="Rce1/LyrA-like_dom"/>
</dbReference>
<gene>
    <name evidence="3" type="ORF">ICC18_07315</name>
</gene>
<keyword evidence="4" id="KW-1185">Reference proteome</keyword>
<dbReference type="RefSeq" id="WP_188173696.1">
    <property type="nucleotide sequence ID" value="NZ_JACVVD010000002.1"/>
</dbReference>
<evidence type="ECO:0000259" key="2">
    <source>
        <dbReference type="Pfam" id="PF02517"/>
    </source>
</evidence>
<feature type="transmembrane region" description="Helical" evidence="1">
    <location>
        <begin position="166"/>
        <end position="188"/>
    </location>
</feature>